<dbReference type="AlphaFoldDB" id="A0A7F8RBE3"/>
<keyword evidence="2" id="KW-1185">Reference proteome</keyword>
<evidence type="ECO:0000313" key="3">
    <source>
        <dbReference type="RefSeq" id="XP_030890494.1"/>
    </source>
</evidence>
<evidence type="ECO:0000256" key="1">
    <source>
        <dbReference type="SAM" id="MobiDB-lite"/>
    </source>
</evidence>
<dbReference type="Proteomes" id="UP000245341">
    <property type="component" value="Unplaced"/>
</dbReference>
<feature type="region of interest" description="Disordered" evidence="1">
    <location>
        <begin position="131"/>
        <end position="153"/>
    </location>
</feature>
<dbReference type="KEGG" id="lww:115942994"/>
<gene>
    <name evidence="3" type="primary">LOC115942994</name>
</gene>
<accession>A0A7F8RBE3</accession>
<name>A0A7F8RBE3_LEPWE</name>
<organism evidence="2 3">
    <name type="scientific">Leptonychotes weddellii</name>
    <name type="common">Weddell seal</name>
    <name type="synonym">Otaria weddellii</name>
    <dbReference type="NCBI Taxonomy" id="9713"/>
    <lineage>
        <taxon>Eukaryota</taxon>
        <taxon>Metazoa</taxon>
        <taxon>Chordata</taxon>
        <taxon>Craniata</taxon>
        <taxon>Vertebrata</taxon>
        <taxon>Euteleostomi</taxon>
        <taxon>Mammalia</taxon>
        <taxon>Eutheria</taxon>
        <taxon>Laurasiatheria</taxon>
        <taxon>Carnivora</taxon>
        <taxon>Caniformia</taxon>
        <taxon>Pinnipedia</taxon>
        <taxon>Phocidae</taxon>
        <taxon>Monachinae</taxon>
        <taxon>Lobodontini</taxon>
        <taxon>Leptonychotes</taxon>
    </lineage>
</organism>
<protein>
    <submittedName>
        <fullName evidence="3">Uncharacterized protein LOC115942994</fullName>
    </submittedName>
</protein>
<feature type="region of interest" description="Disordered" evidence="1">
    <location>
        <begin position="71"/>
        <end position="92"/>
    </location>
</feature>
<feature type="compositionally biased region" description="Basic and acidic residues" evidence="1">
    <location>
        <begin position="131"/>
        <end position="151"/>
    </location>
</feature>
<dbReference type="GeneID" id="115942994"/>
<dbReference type="RefSeq" id="XP_030890494.1">
    <property type="nucleotide sequence ID" value="XM_031034634.1"/>
</dbReference>
<reference evidence="3" key="1">
    <citation type="submission" date="2025-08" db="UniProtKB">
        <authorList>
            <consortium name="RefSeq"/>
        </authorList>
    </citation>
    <scope>IDENTIFICATION</scope>
    <source>
        <tissue evidence="3">Liver</tissue>
    </source>
</reference>
<dbReference type="OrthoDB" id="10673170at2759"/>
<proteinExistence type="predicted"/>
<evidence type="ECO:0000313" key="2">
    <source>
        <dbReference type="Proteomes" id="UP000245341"/>
    </source>
</evidence>
<sequence length="281" mass="29929">MGQDWLGFVPGAALGKPLTSAVAKVDWYLSLPPLRQCCGMNGSSMFSRGGLFQGYLGEVISQGGFSSVQREEQCRSSVSGPEQQLRGDGSGRSAGGFQRLCRAAGCGQEQFTVTFCRQHFLRQLHHYDRSGFQDSDRGDQRGESEAADLGHGRAGALPHHHLHVSQAGLLPFSPLATCIWISIGCPKSQRCHGVGSLLVEEEVTRWATCPRAPLAGGPGSGGCQDSTSQPARPLAFSSSGCKMGEQGCGSLGGHSVSEWLLFGWPCMLPSPTPTWEEASLF</sequence>